<comment type="caution">
    <text evidence="3">The sequence shown here is derived from an EMBL/GenBank/DDBJ whole genome shotgun (WGS) entry which is preliminary data.</text>
</comment>
<dbReference type="OrthoDB" id="6206554at2"/>
<accession>A0A109BAW1</accession>
<keyword evidence="1" id="KW-0472">Membrane</keyword>
<dbReference type="SMART" id="SM00327">
    <property type="entry name" value="VWA"/>
    <property type="match status" value="1"/>
</dbReference>
<dbReference type="Pfam" id="PF13519">
    <property type="entry name" value="VWA_2"/>
    <property type="match status" value="1"/>
</dbReference>
<dbReference type="CDD" id="cd00198">
    <property type="entry name" value="vWFA"/>
    <property type="match status" value="1"/>
</dbReference>
<keyword evidence="1" id="KW-1133">Transmembrane helix</keyword>
<organism evidence="3 4">
    <name type="scientific">Hyphomicrobium sulfonivorans</name>
    <dbReference type="NCBI Taxonomy" id="121290"/>
    <lineage>
        <taxon>Bacteria</taxon>
        <taxon>Pseudomonadati</taxon>
        <taxon>Pseudomonadota</taxon>
        <taxon>Alphaproteobacteria</taxon>
        <taxon>Hyphomicrobiales</taxon>
        <taxon>Hyphomicrobiaceae</taxon>
        <taxon>Hyphomicrobium</taxon>
    </lineage>
</organism>
<evidence type="ECO:0000313" key="3">
    <source>
        <dbReference type="EMBL" id="KWT65225.1"/>
    </source>
</evidence>
<evidence type="ECO:0000256" key="1">
    <source>
        <dbReference type="SAM" id="Phobius"/>
    </source>
</evidence>
<evidence type="ECO:0000259" key="2">
    <source>
        <dbReference type="PROSITE" id="PS50234"/>
    </source>
</evidence>
<dbReference type="STRING" id="121290.APY04_2974"/>
<gene>
    <name evidence="3" type="ORF">APY04_2974</name>
</gene>
<feature type="transmembrane region" description="Helical" evidence="1">
    <location>
        <begin position="48"/>
        <end position="68"/>
    </location>
</feature>
<dbReference type="Proteomes" id="UP000059074">
    <property type="component" value="Unassembled WGS sequence"/>
</dbReference>
<dbReference type="PROSITE" id="PS50234">
    <property type="entry name" value="VWFA"/>
    <property type="match status" value="1"/>
</dbReference>
<keyword evidence="4" id="KW-1185">Reference proteome</keyword>
<sequence>MNLALTYPWVLALIPLALLPLAFAIQRRQGYPSLAGVEPDGLSRAVDIGLHLLGALAILSLLAAIGGLHLKGQTVERVGEGSHVVLLLDRSSSMDETFAGKQATETEASKSSVARELMREFINRRDHDRFGVAAFSTMAMPVLPITSHKDAVLGAVDAITRPGLAYTNVGQGLALALSMHEADPTAASRAILLVSDGAAVIDRRVQERLREQIAKRPVNLYWLYLRTAGAPGIFDPPREGVPDTPQAMPERHLNLFFQSLKVPYRAFEAENPEAIADAIEEIDKLERNPIRYQERIPEIDLSDLAYGIAAATLLLLLLAKLAEVRLETGGALTRSGAAGTVAATRQATDNETKRLKEAA</sequence>
<keyword evidence="1" id="KW-0812">Transmembrane</keyword>
<dbReference type="RefSeq" id="WP_083509815.1">
    <property type="nucleotide sequence ID" value="NZ_LMTR01000082.1"/>
</dbReference>
<dbReference type="PATRIC" id="fig|121290.4.peg.575"/>
<dbReference type="AlphaFoldDB" id="A0A109BAW1"/>
<dbReference type="SUPFAM" id="SSF53300">
    <property type="entry name" value="vWA-like"/>
    <property type="match status" value="1"/>
</dbReference>
<dbReference type="EMBL" id="LMTR01000082">
    <property type="protein sequence ID" value="KWT65225.1"/>
    <property type="molecule type" value="Genomic_DNA"/>
</dbReference>
<evidence type="ECO:0000313" key="4">
    <source>
        <dbReference type="Proteomes" id="UP000059074"/>
    </source>
</evidence>
<proteinExistence type="predicted"/>
<name>A0A109BAW1_HYPSL</name>
<feature type="domain" description="VWFA" evidence="2">
    <location>
        <begin position="83"/>
        <end position="282"/>
    </location>
</feature>
<dbReference type="InterPro" id="IPR036465">
    <property type="entry name" value="vWFA_dom_sf"/>
</dbReference>
<protein>
    <submittedName>
        <fullName evidence="3">MxaC, protein involved in Ca2+ insertion into methanol dehydrogenase</fullName>
    </submittedName>
</protein>
<dbReference type="Gene3D" id="3.40.50.410">
    <property type="entry name" value="von Willebrand factor, type A domain"/>
    <property type="match status" value="1"/>
</dbReference>
<reference evidence="3 4" key="1">
    <citation type="submission" date="2015-10" db="EMBL/GenBank/DDBJ databases">
        <title>Transcriptomic analysis of a linuron degrading triple-species bacterial consortium.</title>
        <authorList>
            <person name="Albers P."/>
        </authorList>
    </citation>
    <scope>NUCLEOTIDE SEQUENCE [LARGE SCALE GENOMIC DNA]</scope>
    <source>
        <strain evidence="3 4">WDL6</strain>
    </source>
</reference>
<dbReference type="InterPro" id="IPR002035">
    <property type="entry name" value="VWF_A"/>
</dbReference>